<dbReference type="AlphaFoldDB" id="A0A2I7N592"/>
<gene>
    <name evidence="1" type="ORF">CUN60_04755</name>
</gene>
<proteinExistence type="predicted"/>
<reference evidence="2" key="1">
    <citation type="submission" date="2017-11" db="EMBL/GenBank/DDBJ databases">
        <authorList>
            <person name="Chan K.G."/>
            <person name="Lee L.S."/>
        </authorList>
    </citation>
    <scope>NUCLEOTIDE SEQUENCE [LARGE SCALE GENOMIC DNA]</scope>
    <source>
        <strain evidence="2">DSM 100970</strain>
    </source>
</reference>
<keyword evidence="2" id="KW-1185">Reference proteome</keyword>
<evidence type="ECO:0000313" key="1">
    <source>
        <dbReference type="EMBL" id="AUR51629.1"/>
    </source>
</evidence>
<dbReference type="OrthoDB" id="7847955at2"/>
<dbReference type="PANTHER" id="PTHR10000">
    <property type="entry name" value="PHOSPHOSERINE PHOSPHATASE"/>
    <property type="match status" value="1"/>
</dbReference>
<dbReference type="GO" id="GO:0016791">
    <property type="term" value="F:phosphatase activity"/>
    <property type="evidence" value="ECO:0007669"/>
    <property type="project" value="TreeGrafter"/>
</dbReference>
<protein>
    <recommendedName>
        <fullName evidence="3">HAD family phosphatase</fullName>
    </recommendedName>
</protein>
<dbReference type="RefSeq" id="WP_102950928.1">
    <property type="nucleotide sequence ID" value="NZ_CP024847.1"/>
</dbReference>
<dbReference type="InterPro" id="IPR023214">
    <property type="entry name" value="HAD_sf"/>
</dbReference>
<evidence type="ECO:0008006" key="3">
    <source>
        <dbReference type="Google" id="ProtNLM"/>
    </source>
</evidence>
<dbReference type="SUPFAM" id="SSF56784">
    <property type="entry name" value="HAD-like"/>
    <property type="match status" value="1"/>
</dbReference>
<evidence type="ECO:0000313" key="2">
    <source>
        <dbReference type="Proteomes" id="UP000236655"/>
    </source>
</evidence>
<accession>A0A2I7N592</accession>
<dbReference type="KEGG" id="nba:CUN60_04755"/>
<dbReference type="EMBL" id="CP024847">
    <property type="protein sequence ID" value="AUR51629.1"/>
    <property type="molecule type" value="Genomic_DNA"/>
</dbReference>
<dbReference type="Gene3D" id="3.30.1240.10">
    <property type="match status" value="1"/>
</dbReference>
<sequence>MTKIKAVIMDGDGSTITHEGILPNNLRDLIINNPQIKWIMATGRSLDLLRRLPIIDYLSRDVPHIVDGGGRLVLHDGTSVIDHFLTPEEINHLFNQLNVERIDFLYSYLDEQRSYIFSENELEHWSNRPQFTTAQATADIEEYRQWSLDNPPTKIFLRIKEDINLDGVNWHQNERNIDVTAKGVTKGSTCFKLLEMLGLKANETAFVFNDRNDLPLIEHPELQDIITIKVGDYLPETSANYHVATPHDVADVLIKIIN</sequence>
<dbReference type="GO" id="GO:0000287">
    <property type="term" value="F:magnesium ion binding"/>
    <property type="evidence" value="ECO:0007669"/>
    <property type="project" value="TreeGrafter"/>
</dbReference>
<dbReference type="Gene3D" id="3.40.50.1000">
    <property type="entry name" value="HAD superfamily/HAD-like"/>
    <property type="match status" value="1"/>
</dbReference>
<dbReference type="GO" id="GO:0005829">
    <property type="term" value="C:cytosol"/>
    <property type="evidence" value="ECO:0007669"/>
    <property type="project" value="TreeGrafter"/>
</dbReference>
<organism evidence="1 2">
    <name type="scientific">Aquella oligotrophica</name>
    <dbReference type="NCBI Taxonomy" id="2067065"/>
    <lineage>
        <taxon>Bacteria</taxon>
        <taxon>Pseudomonadati</taxon>
        <taxon>Pseudomonadota</taxon>
        <taxon>Betaproteobacteria</taxon>
        <taxon>Neisseriales</taxon>
        <taxon>Neisseriaceae</taxon>
        <taxon>Aquella</taxon>
    </lineage>
</organism>
<dbReference type="PANTHER" id="PTHR10000:SF8">
    <property type="entry name" value="HAD SUPERFAMILY HYDROLASE-LIKE, TYPE 3"/>
    <property type="match status" value="1"/>
</dbReference>
<name>A0A2I7N592_9NEIS</name>
<dbReference type="Pfam" id="PF08282">
    <property type="entry name" value="Hydrolase_3"/>
    <property type="match status" value="1"/>
</dbReference>
<dbReference type="InterPro" id="IPR036412">
    <property type="entry name" value="HAD-like_sf"/>
</dbReference>
<dbReference type="Proteomes" id="UP000236655">
    <property type="component" value="Chromosome"/>
</dbReference>